<evidence type="ECO:0000313" key="2">
    <source>
        <dbReference type="Proteomes" id="UP000789525"/>
    </source>
</evidence>
<dbReference type="Proteomes" id="UP000789525">
    <property type="component" value="Unassembled WGS sequence"/>
</dbReference>
<proteinExistence type="predicted"/>
<sequence>MSSNNRRIPLEDAITVGGEAISRTALEIDVRLIMVDFEAVRAFEYQLSESPKIRFYHFHVCLVELQLFLDPLCVPREDWPAKMWKSLSHLHKYCQQHDLFDAEYIYERLVAESAFELVAVVDPCGEYGRDRRKKRKMIPNSISEIRREMTMAPMGEFEDPDSLNKLEHIATQYYTKKRKISDTEEAKVASRKVTRQKMKSNPAGDYPLDIWQYIPFAMQATVRAMERDAEARSSGTKTSVGASNSQSDDLPYLP</sequence>
<evidence type="ECO:0000313" key="1">
    <source>
        <dbReference type="EMBL" id="CAG8470782.1"/>
    </source>
</evidence>
<name>A0ACA9KFJ2_9GLOM</name>
<dbReference type="EMBL" id="CAJVPT010001906">
    <property type="protein sequence ID" value="CAG8470782.1"/>
    <property type="molecule type" value="Genomic_DNA"/>
</dbReference>
<comment type="caution">
    <text evidence="1">The sequence shown here is derived from an EMBL/GenBank/DDBJ whole genome shotgun (WGS) entry which is preliminary data.</text>
</comment>
<reference evidence="1" key="1">
    <citation type="submission" date="2021-06" db="EMBL/GenBank/DDBJ databases">
        <authorList>
            <person name="Kallberg Y."/>
            <person name="Tangrot J."/>
            <person name="Rosling A."/>
        </authorList>
    </citation>
    <scope>NUCLEOTIDE SEQUENCE</scope>
    <source>
        <strain evidence="1">CL356</strain>
    </source>
</reference>
<gene>
    <name evidence="1" type="ORF">ACOLOM_LOCUS1579</name>
</gene>
<protein>
    <submittedName>
        <fullName evidence="1">5291_t:CDS:1</fullName>
    </submittedName>
</protein>
<accession>A0ACA9KFJ2</accession>
<organism evidence="1 2">
    <name type="scientific">Acaulospora colombiana</name>
    <dbReference type="NCBI Taxonomy" id="27376"/>
    <lineage>
        <taxon>Eukaryota</taxon>
        <taxon>Fungi</taxon>
        <taxon>Fungi incertae sedis</taxon>
        <taxon>Mucoromycota</taxon>
        <taxon>Glomeromycotina</taxon>
        <taxon>Glomeromycetes</taxon>
        <taxon>Diversisporales</taxon>
        <taxon>Acaulosporaceae</taxon>
        <taxon>Acaulospora</taxon>
    </lineage>
</organism>
<keyword evidence="2" id="KW-1185">Reference proteome</keyword>